<sequence length="223" mass="24948">MSWLKPTVSVLLIMVPSLAFGWQGNNTAMGLSIIASSLTVCFLHLDKLKSFKGGGVSVELQEAINEAYATIESVKKLAKPLLSHTVTNLSIGDVLVSTDAKIKKDYLDQVISVASELELNDLDFQNLIKGFFKVEAFKKLHDFHNWLRAELPEYSTEYDKDLLITEIGVFTDLTKLSNPQEITLPSEEDIITIINRYGQEGKLPPSTTEALNAYISFYNHHIR</sequence>
<reference evidence="1 2" key="1">
    <citation type="submission" date="2019-07" db="EMBL/GenBank/DDBJ databases">
        <authorList>
            <person name="Park Y.J."/>
            <person name="Jeong S.E."/>
            <person name="Jung H.S."/>
        </authorList>
    </citation>
    <scope>NUCLEOTIDE SEQUENCE [LARGE SCALE GENOMIC DNA]</scope>
    <source>
        <strain evidence="2">P16(2019)</strain>
    </source>
</reference>
<proteinExistence type="predicted"/>
<protein>
    <submittedName>
        <fullName evidence="1">Uncharacterized protein</fullName>
    </submittedName>
</protein>
<comment type="caution">
    <text evidence="1">The sequence shown here is derived from an EMBL/GenBank/DDBJ whole genome shotgun (WGS) entry which is preliminary data.</text>
</comment>
<dbReference type="EMBL" id="VLXZ01000004">
    <property type="protein sequence ID" value="TSB47117.1"/>
    <property type="molecule type" value="Genomic_DNA"/>
</dbReference>
<dbReference type="AlphaFoldDB" id="A0A554A090"/>
<organism evidence="1 2">
    <name type="scientific">Alkalicoccobacillus porphyridii</name>
    <dbReference type="NCBI Taxonomy" id="2597270"/>
    <lineage>
        <taxon>Bacteria</taxon>
        <taxon>Bacillati</taxon>
        <taxon>Bacillota</taxon>
        <taxon>Bacilli</taxon>
        <taxon>Bacillales</taxon>
        <taxon>Bacillaceae</taxon>
        <taxon>Alkalicoccobacillus</taxon>
    </lineage>
</organism>
<evidence type="ECO:0000313" key="1">
    <source>
        <dbReference type="EMBL" id="TSB47117.1"/>
    </source>
</evidence>
<dbReference type="OrthoDB" id="2991176at2"/>
<keyword evidence="2" id="KW-1185">Reference proteome</keyword>
<evidence type="ECO:0000313" key="2">
    <source>
        <dbReference type="Proteomes" id="UP000318521"/>
    </source>
</evidence>
<gene>
    <name evidence="1" type="ORF">FN960_08875</name>
</gene>
<dbReference type="Proteomes" id="UP000318521">
    <property type="component" value="Unassembled WGS sequence"/>
</dbReference>
<name>A0A554A090_9BACI</name>
<accession>A0A554A090</accession>
<dbReference type="RefSeq" id="WP_143848347.1">
    <property type="nucleotide sequence ID" value="NZ_VLXZ01000004.1"/>
</dbReference>